<comment type="caution">
    <text evidence="4">The sequence shown here is derived from an EMBL/GenBank/DDBJ whole genome shotgun (WGS) entry which is preliminary data.</text>
</comment>
<dbReference type="PANTHER" id="PTHR37549">
    <property type="entry name" value="LIPOPROTEIN LPRI"/>
    <property type="match status" value="1"/>
</dbReference>
<accession>A0A211ZKF8</accession>
<feature type="compositionally biased region" description="Basic residues" evidence="1">
    <location>
        <begin position="257"/>
        <end position="266"/>
    </location>
</feature>
<dbReference type="Proteomes" id="UP000196655">
    <property type="component" value="Unassembled WGS sequence"/>
</dbReference>
<dbReference type="Gene3D" id="3.30.565.40">
    <property type="entry name" value="Fervidobacterium nodosum Rt17-B1 like"/>
    <property type="match status" value="1"/>
</dbReference>
<name>A0A211ZKF8_9PROT</name>
<dbReference type="PANTHER" id="PTHR37549:SF1">
    <property type="entry name" value="LIPOPROTEIN LPRI"/>
    <property type="match status" value="1"/>
</dbReference>
<organism evidence="4 5">
    <name type="scientific">Inquilinus limosus</name>
    <dbReference type="NCBI Taxonomy" id="171674"/>
    <lineage>
        <taxon>Bacteria</taxon>
        <taxon>Pseudomonadati</taxon>
        <taxon>Pseudomonadota</taxon>
        <taxon>Alphaproteobacteria</taxon>
        <taxon>Rhodospirillales</taxon>
        <taxon>Rhodospirillaceae</taxon>
        <taxon>Inquilinus</taxon>
    </lineage>
</organism>
<dbReference type="OrthoDB" id="7357458at2"/>
<protein>
    <recommendedName>
        <fullName evidence="3">Lysozyme inhibitor LprI-like N-terminal domain-containing protein</fullName>
    </recommendedName>
</protein>
<evidence type="ECO:0000313" key="4">
    <source>
        <dbReference type="EMBL" id="OWJ65753.1"/>
    </source>
</evidence>
<feature type="compositionally biased region" description="Basic and acidic residues" evidence="1">
    <location>
        <begin position="234"/>
        <end position="244"/>
    </location>
</feature>
<proteinExistence type="predicted"/>
<keyword evidence="5" id="KW-1185">Reference proteome</keyword>
<reference evidence="5" key="1">
    <citation type="submission" date="2017-05" db="EMBL/GenBank/DDBJ databases">
        <authorList>
            <person name="Macchi M."/>
            <person name="Festa S."/>
            <person name="Coppotelli B.M."/>
            <person name="Morelli I.S."/>
        </authorList>
    </citation>
    <scope>NUCLEOTIDE SEQUENCE [LARGE SCALE GENOMIC DNA]</scope>
    <source>
        <strain evidence="5">I</strain>
    </source>
</reference>
<evidence type="ECO:0000256" key="1">
    <source>
        <dbReference type="SAM" id="MobiDB-lite"/>
    </source>
</evidence>
<dbReference type="GO" id="GO:0005576">
    <property type="term" value="C:extracellular region"/>
    <property type="evidence" value="ECO:0007669"/>
    <property type="project" value="TreeGrafter"/>
</dbReference>
<feature type="domain" description="Lysozyme inhibitor LprI-like N-terminal" evidence="3">
    <location>
        <begin position="30"/>
        <end position="110"/>
    </location>
</feature>
<sequence>MMENRMRAPLLLIPAVLLAGVASPALAFDCAKARTPLEKTICADPAARQADDAMGAAYIAVQAASGKAESQALLRNQRAWLQRRQSVCRDWSQTEPVFDGACLARETRARGRLLAGYAEHEGPGALRFRPTFSERIDPKRKVEVSIAVPQLAAGAEPAPGLDALLGATAGAADDPADDDPRYSYDAGYAITYNSGELVSVVFDIYVDHGGAHGQGVQAAANYSPALGRALKVDDLGHRRPDRALPRPAAAGEAEARRHTRHGRRRPDRAGGGRRHPFDRGLAVPRRRRRHPLRRLCHRRLCRGAV</sequence>
<feature type="region of interest" description="Disordered" evidence="1">
    <location>
        <begin position="234"/>
        <end position="286"/>
    </location>
</feature>
<dbReference type="InterPro" id="IPR052755">
    <property type="entry name" value="Lysozyme_Inhibitor_LprI"/>
</dbReference>
<dbReference type="InterPro" id="IPR009739">
    <property type="entry name" value="LprI-like_N"/>
</dbReference>
<dbReference type="Gene3D" id="1.20.1270.180">
    <property type="match status" value="1"/>
</dbReference>
<feature type="compositionally biased region" description="Basic and acidic residues" evidence="1">
    <location>
        <begin position="267"/>
        <end position="278"/>
    </location>
</feature>
<gene>
    <name evidence="4" type="ORF">BWR60_17860</name>
</gene>
<evidence type="ECO:0000313" key="5">
    <source>
        <dbReference type="Proteomes" id="UP000196655"/>
    </source>
</evidence>
<dbReference type="Pfam" id="PF07007">
    <property type="entry name" value="LprI"/>
    <property type="match status" value="1"/>
</dbReference>
<evidence type="ECO:0000259" key="3">
    <source>
        <dbReference type="Pfam" id="PF07007"/>
    </source>
</evidence>
<dbReference type="EMBL" id="NHON01000032">
    <property type="protein sequence ID" value="OWJ65753.1"/>
    <property type="molecule type" value="Genomic_DNA"/>
</dbReference>
<evidence type="ECO:0000256" key="2">
    <source>
        <dbReference type="SAM" id="SignalP"/>
    </source>
</evidence>
<dbReference type="AlphaFoldDB" id="A0A211ZKF8"/>
<feature type="chain" id="PRO_5012577953" description="Lysozyme inhibitor LprI-like N-terminal domain-containing protein" evidence="2">
    <location>
        <begin position="28"/>
        <end position="305"/>
    </location>
</feature>
<feature type="signal peptide" evidence="2">
    <location>
        <begin position="1"/>
        <end position="27"/>
    </location>
</feature>
<keyword evidence="2" id="KW-0732">Signal</keyword>